<organism evidence="2 3">
    <name type="scientific">Escherichia marmotae</name>
    <dbReference type="NCBI Taxonomy" id="1499973"/>
    <lineage>
        <taxon>Bacteria</taxon>
        <taxon>Pseudomonadati</taxon>
        <taxon>Pseudomonadota</taxon>
        <taxon>Gammaproteobacteria</taxon>
        <taxon>Enterobacterales</taxon>
        <taxon>Enterobacteriaceae</taxon>
        <taxon>Escherichia</taxon>
    </lineage>
</organism>
<reference evidence="2 3" key="1">
    <citation type="submission" date="2020-06" db="EMBL/GenBank/DDBJ databases">
        <title>REHAB project genomes.</title>
        <authorList>
            <person name="Shaw L.P."/>
        </authorList>
    </citation>
    <scope>NUCLEOTIDE SEQUENCE [LARGE SCALE GENOMIC DNA]</scope>
    <source>
        <strain evidence="2 3">RHBSTW-00777</strain>
    </source>
</reference>
<evidence type="ECO:0000256" key="1">
    <source>
        <dbReference type="SAM" id="Phobius"/>
    </source>
</evidence>
<dbReference type="Proteomes" id="UP000512146">
    <property type="component" value="Chromosome"/>
</dbReference>
<evidence type="ECO:0000313" key="3">
    <source>
        <dbReference type="Proteomes" id="UP000512146"/>
    </source>
</evidence>
<dbReference type="EMBL" id="CP056165">
    <property type="protein sequence ID" value="QLX31242.1"/>
    <property type="molecule type" value="Genomic_DNA"/>
</dbReference>
<accession>A0A7L6LDA9</accession>
<protein>
    <submittedName>
        <fullName evidence="2">DUF4760 domain-containing protein</fullName>
    </submittedName>
</protein>
<keyword evidence="1" id="KW-1133">Transmembrane helix</keyword>
<gene>
    <name evidence="2" type="ORF">HV276_16665</name>
</gene>
<keyword evidence="1" id="KW-0472">Membrane</keyword>
<dbReference type="RefSeq" id="WP_001525329.1">
    <property type="nucleotide sequence ID" value="NZ_CP056165.1"/>
</dbReference>
<dbReference type="InterPro" id="IPR031876">
    <property type="entry name" value="DUF4760"/>
</dbReference>
<name>A0A7L6LDA9_9ESCH</name>
<keyword evidence="1" id="KW-0812">Transmembrane</keyword>
<sequence>MLSEEMQFAMAVAQIVSAVAVSLGLFIAIATIIYNVNTARKVHTSVFLGESRFDVDYKKGLSTMRRIHESNKSFRSYMYPSNGQADLTDEEKIEKREIIYCLGFYERMAVSVKRKTYDETMIKEVFYSSVVNNYQIALPLIQAIREKENINTYFKEYEWLATRWKDCPLKDKSPWYKFW</sequence>
<feature type="transmembrane region" description="Helical" evidence="1">
    <location>
        <begin position="12"/>
        <end position="34"/>
    </location>
</feature>
<dbReference type="AlphaFoldDB" id="A0A7L6LDA9"/>
<proteinExistence type="predicted"/>
<dbReference type="Pfam" id="PF15956">
    <property type="entry name" value="DUF4760"/>
    <property type="match status" value="1"/>
</dbReference>
<evidence type="ECO:0000313" key="2">
    <source>
        <dbReference type="EMBL" id="QLX31242.1"/>
    </source>
</evidence>